<evidence type="ECO:0000313" key="3">
    <source>
        <dbReference type="Proteomes" id="UP000478546"/>
    </source>
</evidence>
<dbReference type="AlphaFoldDB" id="A0A6B2H8Q2"/>
<keyword evidence="1" id="KW-0732">Signal</keyword>
<name>A0A6B2H8Q2_9BACT</name>
<comment type="caution">
    <text evidence="2">The sequence shown here is derived from an EMBL/GenBank/DDBJ whole genome shotgun (WGS) entry which is preliminary data.</text>
</comment>
<feature type="chain" id="PRO_5025425107" evidence="1">
    <location>
        <begin position="20"/>
        <end position="141"/>
    </location>
</feature>
<keyword evidence="3" id="KW-1185">Reference proteome</keyword>
<dbReference type="Proteomes" id="UP000478546">
    <property type="component" value="Unassembled WGS sequence"/>
</dbReference>
<accession>A0A6B2H8Q2</accession>
<reference evidence="2 3" key="1">
    <citation type="submission" date="2020-01" db="EMBL/GenBank/DDBJ databases">
        <authorList>
            <person name="Kim M.K."/>
        </authorList>
    </citation>
    <scope>NUCLEOTIDE SEQUENCE [LARGE SCALE GENOMIC DNA]</scope>
    <source>
        <strain evidence="2 3">BT213</strain>
    </source>
</reference>
<proteinExistence type="predicted"/>
<dbReference type="RefSeq" id="WP_162347065.1">
    <property type="nucleotide sequence ID" value="NZ_JAAEAA010000018.1"/>
</dbReference>
<evidence type="ECO:0000313" key="2">
    <source>
        <dbReference type="EMBL" id="NDK57007.1"/>
    </source>
</evidence>
<gene>
    <name evidence="2" type="ORF">GWO68_13860</name>
</gene>
<feature type="signal peptide" evidence="1">
    <location>
        <begin position="1"/>
        <end position="19"/>
    </location>
</feature>
<dbReference type="EMBL" id="JAAEAA010000018">
    <property type="protein sequence ID" value="NDK57007.1"/>
    <property type="molecule type" value="Genomic_DNA"/>
</dbReference>
<evidence type="ECO:0000256" key="1">
    <source>
        <dbReference type="SAM" id="SignalP"/>
    </source>
</evidence>
<organism evidence="2 3">
    <name type="scientific">Pontibacter fetidus</name>
    <dbReference type="NCBI Taxonomy" id="2700082"/>
    <lineage>
        <taxon>Bacteria</taxon>
        <taxon>Pseudomonadati</taxon>
        <taxon>Bacteroidota</taxon>
        <taxon>Cytophagia</taxon>
        <taxon>Cytophagales</taxon>
        <taxon>Hymenobacteraceae</taxon>
        <taxon>Pontibacter</taxon>
    </lineage>
</organism>
<sequence length="141" mass="16221">MKKLLLQAFLIVLTFPAYCQIEADSVFIYKDFKRAGTTAGLQYNHRDLESRKTETIKLDSAATADLKSIFVATKPKRFLQQKHGGEIIYAVVWFMGTKYNYIVEGDDNFARMVNLNTMRKWILNDPTKIASLHVLLMKNNP</sequence>
<protein>
    <submittedName>
        <fullName evidence="2">Uncharacterized protein</fullName>
    </submittedName>
</protein>